<evidence type="ECO:0000256" key="1">
    <source>
        <dbReference type="ARBA" id="ARBA00004123"/>
    </source>
</evidence>
<evidence type="ECO:0000256" key="12">
    <source>
        <dbReference type="SAM" id="MobiDB-lite"/>
    </source>
</evidence>
<comment type="similarity">
    <text evidence="9">Belongs to the DEAD box helicase family. DDX47/RRP3 subfamily.</text>
</comment>
<feature type="compositionally biased region" description="Acidic residues" evidence="12">
    <location>
        <begin position="40"/>
        <end position="68"/>
    </location>
</feature>
<dbReference type="InterPro" id="IPR014001">
    <property type="entry name" value="Helicase_ATP-bd"/>
</dbReference>
<keyword evidence="3 11" id="KW-0547">Nucleotide-binding</keyword>
<protein>
    <submittedName>
        <fullName evidence="16">Probable DEAD box protein (Putative RNA helicase)</fullName>
    </submittedName>
</protein>
<dbReference type="PANTHER" id="PTHR47959">
    <property type="entry name" value="ATP-DEPENDENT RNA HELICASE RHLE-RELATED"/>
    <property type="match status" value="1"/>
</dbReference>
<dbReference type="InterPro" id="IPR000629">
    <property type="entry name" value="RNA-helicase_DEAD-box_CS"/>
</dbReference>
<dbReference type="GO" id="GO:0042254">
    <property type="term" value="P:ribosome biogenesis"/>
    <property type="evidence" value="ECO:0007669"/>
    <property type="project" value="UniProtKB-KW"/>
</dbReference>
<evidence type="ECO:0000256" key="11">
    <source>
        <dbReference type="RuleBase" id="RU000492"/>
    </source>
</evidence>
<evidence type="ECO:0000313" key="16">
    <source>
        <dbReference type="EMBL" id="CBQ72414.1"/>
    </source>
</evidence>
<dbReference type="Pfam" id="PF00270">
    <property type="entry name" value="DEAD"/>
    <property type="match status" value="1"/>
</dbReference>
<evidence type="ECO:0000256" key="9">
    <source>
        <dbReference type="ARBA" id="ARBA00024350"/>
    </source>
</evidence>
<evidence type="ECO:0000256" key="4">
    <source>
        <dbReference type="ARBA" id="ARBA00022801"/>
    </source>
</evidence>
<evidence type="ECO:0000259" key="15">
    <source>
        <dbReference type="PROSITE" id="PS51195"/>
    </source>
</evidence>
<evidence type="ECO:0000256" key="8">
    <source>
        <dbReference type="ARBA" id="ARBA00023242"/>
    </source>
</evidence>
<dbReference type="GO" id="GO:0005524">
    <property type="term" value="F:ATP binding"/>
    <property type="evidence" value="ECO:0007669"/>
    <property type="project" value="UniProtKB-KW"/>
</dbReference>
<dbReference type="PROSITE" id="PS51192">
    <property type="entry name" value="HELICASE_ATP_BIND_1"/>
    <property type="match status" value="1"/>
</dbReference>
<dbReference type="AlphaFoldDB" id="E6ZYV7"/>
<dbReference type="GO" id="GO:0005829">
    <property type="term" value="C:cytosol"/>
    <property type="evidence" value="ECO:0007669"/>
    <property type="project" value="TreeGrafter"/>
</dbReference>
<dbReference type="EMBL" id="FQ311463">
    <property type="protein sequence ID" value="CBQ72414.1"/>
    <property type="molecule type" value="Genomic_DNA"/>
</dbReference>
<dbReference type="GO" id="GO:0010467">
    <property type="term" value="P:gene expression"/>
    <property type="evidence" value="ECO:0007669"/>
    <property type="project" value="UniProtKB-ARBA"/>
</dbReference>
<evidence type="ECO:0000256" key="7">
    <source>
        <dbReference type="ARBA" id="ARBA00022884"/>
    </source>
</evidence>
<sequence>MPKGLASPAKKVASTSAASPSSSKLKKTKAPSPEPSVASESDDNVDQDDDDSDDDVNGTAEEEEEDSQSDVASGSGSDDDDEDDDEDDDSTSSKDAPGAAPADEEQDEKKVATIAEDGKKVSFQDLGVIPQIVEACTNMGFKHPTPIQVKAIPEALQARDVIGLAQTGSGKTAAFTIPILQALWDNPKPFFACVLAPTRELAYQISQQVEALGSTIGVRSATIVGGMDMMSQSIALSKRPHVIVATPGRLQDHLENTKGFSLRGLQYLVMDEADRLLDMDFGPIIDKLLQSIPRERRTMLFSATMTTKVAKLQRASLKNPVRVEVDTKYTTVSTLKQHYLFMPFAHKDTYLVHLANEQAGHSIIVFTRTVHDSQRLSILLRLLGFPAIPLHGQLSQQARLGALNKFKTGGRSILVATDVASRGLDIPAVDLVVNYDIPTNSKDYIHRVGRTARAGRSGRSVTLVTQYDVELLQRIEAVIGLKMTEFPGGNDKEAVMLLSERVAEAHRAAVRELKDKGVGGAGGSGKRKRKMDGRYGDDMDRDDDQVQAGLPVSGNGRHQNQNRKKGRR</sequence>
<keyword evidence="4 11" id="KW-0378">Hydrolase</keyword>
<feature type="region of interest" description="Disordered" evidence="12">
    <location>
        <begin position="513"/>
        <end position="568"/>
    </location>
</feature>
<dbReference type="InterPro" id="IPR014014">
    <property type="entry name" value="RNA_helicase_DEAD_Q_motif"/>
</dbReference>
<keyword evidence="8" id="KW-0539">Nucleus</keyword>
<feature type="domain" description="Helicase C-terminal" evidence="14">
    <location>
        <begin position="346"/>
        <end position="494"/>
    </location>
</feature>
<keyword evidence="7" id="KW-0694">RNA-binding</keyword>
<dbReference type="PANTHER" id="PTHR47959:SF20">
    <property type="entry name" value="RNA HELICASE"/>
    <property type="match status" value="1"/>
</dbReference>
<dbReference type="InterPro" id="IPR001650">
    <property type="entry name" value="Helicase_C-like"/>
</dbReference>
<dbReference type="Pfam" id="PF00271">
    <property type="entry name" value="Helicase_C"/>
    <property type="match status" value="1"/>
</dbReference>
<reference evidence="16 17" key="1">
    <citation type="journal article" date="2010" name="Science">
        <title>Pathogenicity determinants in smut fungi revealed by genome comparison.</title>
        <authorList>
            <person name="Schirawski J."/>
            <person name="Mannhaupt G."/>
            <person name="Muench K."/>
            <person name="Brefort T."/>
            <person name="Schipper K."/>
            <person name="Doehlemann G."/>
            <person name="Di Stasio M."/>
            <person name="Roessel N."/>
            <person name="Mendoza-Mendoza A."/>
            <person name="Pester D."/>
            <person name="Mueller O."/>
            <person name="Winterberg B."/>
            <person name="Meyer E."/>
            <person name="Ghareeb H."/>
            <person name="Wollenberg T."/>
            <person name="Muensterkoetter M."/>
            <person name="Wong P."/>
            <person name="Walter M."/>
            <person name="Stukenbrock E."/>
            <person name="Gueldener U."/>
            <person name="Kahmann R."/>
        </authorList>
    </citation>
    <scope>NUCLEOTIDE SEQUENCE [LARGE SCALE GENOMIC DNA]</scope>
    <source>
        <strain evidence="17">SRZ2</strain>
    </source>
</reference>
<dbReference type="Gene3D" id="3.40.50.300">
    <property type="entry name" value="P-loop containing nucleotide triphosphate hydrolases"/>
    <property type="match status" value="2"/>
</dbReference>
<dbReference type="GO" id="GO:0003723">
    <property type="term" value="F:RNA binding"/>
    <property type="evidence" value="ECO:0007669"/>
    <property type="project" value="UniProtKB-KW"/>
</dbReference>
<accession>E6ZYV7</accession>
<evidence type="ECO:0000313" key="17">
    <source>
        <dbReference type="Proteomes" id="UP000008867"/>
    </source>
</evidence>
<dbReference type="VEuPathDB" id="FungiDB:sr13122"/>
<keyword evidence="2" id="KW-0690">Ribosome biogenesis</keyword>
<dbReference type="CDD" id="cd17954">
    <property type="entry name" value="DEADc_DDX47"/>
    <property type="match status" value="1"/>
</dbReference>
<evidence type="ECO:0000256" key="3">
    <source>
        <dbReference type="ARBA" id="ARBA00022741"/>
    </source>
</evidence>
<dbReference type="SMART" id="SM00487">
    <property type="entry name" value="DEXDc"/>
    <property type="match status" value="1"/>
</dbReference>
<dbReference type="OrthoDB" id="10261904at2759"/>
<dbReference type="Proteomes" id="UP000008867">
    <property type="component" value="Chromosome 4"/>
</dbReference>
<evidence type="ECO:0000256" key="5">
    <source>
        <dbReference type="ARBA" id="ARBA00022806"/>
    </source>
</evidence>
<evidence type="ECO:0000259" key="14">
    <source>
        <dbReference type="PROSITE" id="PS51194"/>
    </source>
</evidence>
<keyword evidence="17" id="KW-1185">Reference proteome</keyword>
<dbReference type="GO" id="GO:0016787">
    <property type="term" value="F:hydrolase activity"/>
    <property type="evidence" value="ECO:0007669"/>
    <property type="project" value="UniProtKB-KW"/>
</dbReference>
<evidence type="ECO:0000256" key="10">
    <source>
        <dbReference type="PROSITE-ProRule" id="PRU00552"/>
    </source>
</evidence>
<evidence type="ECO:0000256" key="6">
    <source>
        <dbReference type="ARBA" id="ARBA00022840"/>
    </source>
</evidence>
<dbReference type="PROSITE" id="PS00039">
    <property type="entry name" value="DEAD_ATP_HELICASE"/>
    <property type="match status" value="1"/>
</dbReference>
<dbReference type="HOGENOM" id="CLU_003041_1_1_1"/>
<dbReference type="GO" id="GO:0005634">
    <property type="term" value="C:nucleus"/>
    <property type="evidence" value="ECO:0007669"/>
    <property type="project" value="UniProtKB-SubCell"/>
</dbReference>
<dbReference type="InterPro" id="IPR027417">
    <property type="entry name" value="P-loop_NTPase"/>
</dbReference>
<proteinExistence type="inferred from homology"/>
<feature type="short sequence motif" description="Q motif" evidence="10">
    <location>
        <begin position="121"/>
        <end position="149"/>
    </location>
</feature>
<organism evidence="16 17">
    <name type="scientific">Sporisorium reilianum (strain SRZ2)</name>
    <name type="common">Maize head smut fungus</name>
    <dbReference type="NCBI Taxonomy" id="999809"/>
    <lineage>
        <taxon>Eukaryota</taxon>
        <taxon>Fungi</taxon>
        <taxon>Dikarya</taxon>
        <taxon>Basidiomycota</taxon>
        <taxon>Ustilaginomycotina</taxon>
        <taxon>Ustilaginomycetes</taxon>
        <taxon>Ustilaginales</taxon>
        <taxon>Ustilaginaceae</taxon>
        <taxon>Sporisorium</taxon>
    </lineage>
</organism>
<dbReference type="PROSITE" id="PS51195">
    <property type="entry name" value="Q_MOTIF"/>
    <property type="match status" value="1"/>
</dbReference>
<dbReference type="InterPro" id="IPR050079">
    <property type="entry name" value="DEAD_box_RNA_helicase"/>
</dbReference>
<gene>
    <name evidence="16" type="ORF">sr13122</name>
</gene>
<dbReference type="GO" id="GO:0003724">
    <property type="term" value="F:RNA helicase activity"/>
    <property type="evidence" value="ECO:0007669"/>
    <property type="project" value="InterPro"/>
</dbReference>
<keyword evidence="6 11" id="KW-0067">ATP-binding</keyword>
<name>E6ZYV7_SPORE</name>
<comment type="subcellular location">
    <subcellularLocation>
        <location evidence="1">Nucleus</location>
    </subcellularLocation>
</comment>
<dbReference type="CDD" id="cd18787">
    <property type="entry name" value="SF2_C_DEAD"/>
    <property type="match status" value="1"/>
</dbReference>
<dbReference type="InterPro" id="IPR011545">
    <property type="entry name" value="DEAD/DEAH_box_helicase_dom"/>
</dbReference>
<keyword evidence="5 11" id="KW-0347">Helicase</keyword>
<feature type="region of interest" description="Disordered" evidence="12">
    <location>
        <begin position="1"/>
        <end position="110"/>
    </location>
</feature>
<dbReference type="InterPro" id="IPR044765">
    <property type="entry name" value="DDX47/Rrp3_DEADc"/>
</dbReference>
<evidence type="ECO:0000259" key="13">
    <source>
        <dbReference type="PROSITE" id="PS51192"/>
    </source>
</evidence>
<dbReference type="eggNOG" id="KOG0330">
    <property type="taxonomic scope" value="Eukaryota"/>
</dbReference>
<feature type="compositionally biased region" description="Low complexity" evidence="12">
    <location>
        <begin position="1"/>
        <end position="23"/>
    </location>
</feature>
<feature type="compositionally biased region" description="Acidic residues" evidence="12">
    <location>
        <begin position="77"/>
        <end position="90"/>
    </location>
</feature>
<dbReference type="PROSITE" id="PS51194">
    <property type="entry name" value="HELICASE_CTER"/>
    <property type="match status" value="1"/>
</dbReference>
<dbReference type="SUPFAM" id="SSF52540">
    <property type="entry name" value="P-loop containing nucleoside triphosphate hydrolases"/>
    <property type="match status" value="1"/>
</dbReference>
<feature type="domain" description="DEAD-box RNA helicase Q" evidence="15">
    <location>
        <begin position="121"/>
        <end position="149"/>
    </location>
</feature>
<dbReference type="SMART" id="SM00490">
    <property type="entry name" value="HELICc"/>
    <property type="match status" value="1"/>
</dbReference>
<feature type="domain" description="Helicase ATP-binding" evidence="13">
    <location>
        <begin position="152"/>
        <end position="323"/>
    </location>
</feature>
<evidence type="ECO:0000256" key="2">
    <source>
        <dbReference type="ARBA" id="ARBA00022517"/>
    </source>
</evidence>